<name>A0A804HZM7_MUSAM</name>
<dbReference type="Gramene" id="Ma02_t05730.1">
    <property type="protein sequence ID" value="Ma02_p05730.1"/>
    <property type="gene ID" value="Ma02_g05730"/>
</dbReference>
<dbReference type="Proteomes" id="UP000012960">
    <property type="component" value="Unplaced"/>
</dbReference>
<proteinExistence type="predicted"/>
<keyword evidence="4" id="KW-1185">Reference proteome</keyword>
<dbReference type="AlphaFoldDB" id="A0A804HZM7"/>
<dbReference type="EnsemblPlants" id="Ma02_t05730.1">
    <property type="protein sequence ID" value="Ma02_p05730.1"/>
    <property type="gene ID" value="Ma02_g05730"/>
</dbReference>
<reference evidence="2" key="1">
    <citation type="submission" date="2021-03" db="EMBL/GenBank/DDBJ databases">
        <authorList>
            <consortium name="Genoscope - CEA"/>
            <person name="William W."/>
        </authorList>
    </citation>
    <scope>NUCLEOTIDE SEQUENCE</scope>
    <source>
        <strain evidence="2">Doubled-haploid Pahang</strain>
    </source>
</reference>
<evidence type="ECO:0000313" key="2">
    <source>
        <dbReference type="EMBL" id="CAG1861202.1"/>
    </source>
</evidence>
<organism evidence="3 4">
    <name type="scientific">Musa acuminata subsp. malaccensis</name>
    <name type="common">Wild banana</name>
    <name type="synonym">Musa malaccensis</name>
    <dbReference type="NCBI Taxonomy" id="214687"/>
    <lineage>
        <taxon>Eukaryota</taxon>
        <taxon>Viridiplantae</taxon>
        <taxon>Streptophyta</taxon>
        <taxon>Embryophyta</taxon>
        <taxon>Tracheophyta</taxon>
        <taxon>Spermatophyta</taxon>
        <taxon>Magnoliopsida</taxon>
        <taxon>Liliopsida</taxon>
        <taxon>Zingiberales</taxon>
        <taxon>Musaceae</taxon>
        <taxon>Musa</taxon>
    </lineage>
</organism>
<evidence type="ECO:0000256" key="1">
    <source>
        <dbReference type="SAM" id="Coils"/>
    </source>
</evidence>
<dbReference type="InParanoid" id="A0A804HZM7"/>
<protein>
    <submittedName>
        <fullName evidence="2">(wild Malaysian banana) hypothetical protein</fullName>
    </submittedName>
</protein>
<gene>
    <name evidence="2" type="ORF">GSMUA_60960.1</name>
</gene>
<reference evidence="3" key="2">
    <citation type="submission" date="2021-05" db="UniProtKB">
        <authorList>
            <consortium name="EnsemblPlants"/>
        </authorList>
    </citation>
    <scope>IDENTIFICATION</scope>
    <source>
        <strain evidence="3">subsp. malaccensis</strain>
    </source>
</reference>
<evidence type="ECO:0000313" key="4">
    <source>
        <dbReference type="Proteomes" id="UP000012960"/>
    </source>
</evidence>
<dbReference type="PANTHER" id="PTHR35101">
    <property type="entry name" value="OS02G0162600 PROTEIN"/>
    <property type="match status" value="1"/>
</dbReference>
<feature type="coiled-coil region" evidence="1">
    <location>
        <begin position="53"/>
        <end position="80"/>
    </location>
</feature>
<evidence type="ECO:0000313" key="3">
    <source>
        <dbReference type="EnsemblPlants" id="Ma02_p05730.1"/>
    </source>
</evidence>
<dbReference type="PANTHER" id="PTHR35101:SF12">
    <property type="entry name" value="OS02G0162600 PROTEIN"/>
    <property type="match status" value="1"/>
</dbReference>
<dbReference type="EMBL" id="HG996467">
    <property type="protein sequence ID" value="CAG1861202.1"/>
    <property type="molecule type" value="Genomic_DNA"/>
</dbReference>
<accession>A0A804HZM7</accession>
<keyword evidence="1" id="KW-0175">Coiled coil</keyword>
<sequence length="96" mass="10878">MTCWDQRRRLEHSESAFFVLLPTPPTLGMIVHRMAKGYYGSKFATEVAPPELVSVVKRKAAKVLDTIEEEEEELELMEDLSGTWEITPAGIDREGL</sequence>